<accession>A0A166W5T5</accession>
<dbReference type="EMBL" id="KV417482">
    <property type="protein sequence ID" value="KZP33409.1"/>
    <property type="molecule type" value="Genomic_DNA"/>
</dbReference>
<gene>
    <name evidence="1" type="ORF">FIBSPDRAFT_847321</name>
</gene>
<evidence type="ECO:0000313" key="1">
    <source>
        <dbReference type="EMBL" id="KZP33409.1"/>
    </source>
</evidence>
<organism evidence="1">
    <name type="scientific">Athelia psychrophila</name>
    <dbReference type="NCBI Taxonomy" id="1759441"/>
    <lineage>
        <taxon>Eukaryota</taxon>
        <taxon>Fungi</taxon>
        <taxon>Dikarya</taxon>
        <taxon>Basidiomycota</taxon>
        <taxon>Agaricomycotina</taxon>
        <taxon>Agaricomycetes</taxon>
        <taxon>Agaricomycetidae</taxon>
        <taxon>Atheliales</taxon>
        <taxon>Atheliaceae</taxon>
        <taxon>Athelia</taxon>
    </lineage>
</organism>
<protein>
    <submittedName>
        <fullName evidence="1">Uncharacterized protein</fullName>
    </submittedName>
</protein>
<dbReference type="AlphaFoldDB" id="A0A166W5T5"/>
<name>A0A166W5T5_9AGAM</name>
<proteinExistence type="predicted"/>
<reference evidence="1" key="1">
    <citation type="journal article" date="2016" name="Mol. Biol. Evol.">
        <title>Comparative Genomics of Early-Diverging Mushroom-Forming Fungi Provides Insights into the Origins of Lignocellulose Decay Capabilities.</title>
        <authorList>
            <person name="Nagy L.G."/>
            <person name="Riley R."/>
            <person name="Tritt A."/>
            <person name="Adam C."/>
            <person name="Daum C."/>
            <person name="Floudas D."/>
            <person name="Sun H."/>
            <person name="Yadav J.S."/>
            <person name="Pangilinan J."/>
            <person name="Larsson K.H."/>
            <person name="Matsuura K."/>
            <person name="Barry K."/>
            <person name="Labutti K."/>
            <person name="Kuo R."/>
            <person name="Ohm R.A."/>
            <person name="Bhattacharya S.S."/>
            <person name="Shirouzu T."/>
            <person name="Yoshinaga Y."/>
            <person name="Martin F.M."/>
            <person name="Grigoriev I.V."/>
            <person name="Hibbett D.S."/>
        </authorList>
    </citation>
    <scope>NUCLEOTIDE SEQUENCE [LARGE SCALE GENOMIC DNA]</scope>
    <source>
        <strain evidence="1">CBS 109695</strain>
    </source>
</reference>
<sequence>MGRVDGSICSLGTSRLTFDYILSRLQGELQQIRETSAKLHNLAGAVTDIHDINSRSASVFSNPPSSTATTHPITTLGADCPSICAQRPPGLVP</sequence>
<dbReference type="STRING" id="436010.A0A166W5T5"/>
<dbReference type="OrthoDB" id="3059542at2759"/>